<evidence type="ECO:0000313" key="2">
    <source>
        <dbReference type="Proteomes" id="UP000284416"/>
    </source>
</evidence>
<protein>
    <submittedName>
        <fullName evidence="1">Uncharacterized protein</fullName>
    </submittedName>
</protein>
<comment type="caution">
    <text evidence="1">The sequence shown here is derived from an EMBL/GenBank/DDBJ whole genome shotgun (WGS) entry which is preliminary data.</text>
</comment>
<evidence type="ECO:0000313" key="1">
    <source>
        <dbReference type="EMBL" id="RHW42553.1"/>
    </source>
</evidence>
<organism evidence="1 2">
    <name type="scientific">Neobacillus notoginsengisoli</name>
    <dbReference type="NCBI Taxonomy" id="1578198"/>
    <lineage>
        <taxon>Bacteria</taxon>
        <taxon>Bacillati</taxon>
        <taxon>Bacillota</taxon>
        <taxon>Bacilli</taxon>
        <taxon>Bacillales</taxon>
        <taxon>Bacillaceae</taxon>
        <taxon>Neobacillus</taxon>
    </lineage>
</organism>
<accession>A0A417YY44</accession>
<name>A0A417YY44_9BACI</name>
<gene>
    <name evidence="1" type="ORF">D1B31_02840</name>
</gene>
<dbReference type="EMBL" id="QWEG01000002">
    <property type="protein sequence ID" value="RHW42553.1"/>
    <property type="molecule type" value="Genomic_DNA"/>
</dbReference>
<dbReference type="AlphaFoldDB" id="A0A417YY44"/>
<reference evidence="1 2" key="1">
    <citation type="journal article" date="2017" name="Int. J. Syst. Evol. Microbiol.">
        <title>Bacillus notoginsengisoli sp. nov., a novel bacterium isolated from the rhizosphere of Panax notoginseng.</title>
        <authorList>
            <person name="Zhang M.Y."/>
            <person name="Cheng J."/>
            <person name="Cai Y."/>
            <person name="Zhang T.Y."/>
            <person name="Wu Y.Y."/>
            <person name="Manikprabhu D."/>
            <person name="Li W.J."/>
            <person name="Zhang Y.X."/>
        </authorList>
    </citation>
    <scope>NUCLEOTIDE SEQUENCE [LARGE SCALE GENOMIC DNA]</scope>
    <source>
        <strain evidence="1 2">JCM 30743</strain>
    </source>
</reference>
<proteinExistence type="predicted"/>
<dbReference type="Proteomes" id="UP000284416">
    <property type="component" value="Unassembled WGS sequence"/>
</dbReference>
<sequence>MQSLLSFRFKVLFSLFSDKNANWASEPIPYFIIAAKTEMKYDNENGKETRTGGEKVYELKLRNILRQVKSPDPHKRYEGLDKLFEYKQIQNLEVQIDVLRDIIVTAAGSFPDPVDNWDNPSYYLIDFVCDFPMEEVVVTLITNFDGLSLQAKERAIEFLLGTEDEEIFYFLEEKIVGLINGTENFQIPIGELTSYPVLTRDILNQTLDTIHSPHYKFMLYDLILGINSSELEKGYRKEKVLPLLLEDYRKTKEQYMKFNGDYTTKYAYTAWKENYFYIRSRMRLFIGLMNYYFAEETERELLEALTFKDPLIKTEAFLVCLSKNLPFDHAVIEECARHIESAEMVYWELKDMDLEHLYPMKDGKQQHLARTRLFSTIINLPEDEDGTAHYPEKIEVVDKVDTENVYSQPVRYYLMKFTELDHAYAGWAGGYALEEGNDTAFLWDGTYTDFTDFDSLTIEEHKQAFFTKRQDEQTVHEHSIYFESSPRVSKGMWFFYGLLIVHWLRMALEGFPEPVWPSFLFTLLGAGLTVLEWRKIKTKSVSIIGQKLVIKDGQKQQAILLHEIGKVEHTKKHILIYETDNKQPAMTFPLAWARYEVFYHHLREHTDHLKQPPYIQPY</sequence>
<keyword evidence="2" id="KW-1185">Reference proteome</keyword>